<dbReference type="Proteomes" id="UP001497457">
    <property type="component" value="Chromosome 2b"/>
</dbReference>
<evidence type="ECO:0000313" key="4">
    <source>
        <dbReference type="Proteomes" id="UP001497457"/>
    </source>
</evidence>
<evidence type="ECO:0000313" key="3">
    <source>
        <dbReference type="EMBL" id="CAL5050056.1"/>
    </source>
</evidence>
<proteinExistence type="predicted"/>
<keyword evidence="4" id="KW-1185">Reference proteome</keyword>
<name>A0ABC8ZTD7_9POAL</name>
<evidence type="ECO:0000313" key="2">
    <source>
        <dbReference type="EMBL" id="CAL4966513.1"/>
    </source>
</evidence>
<gene>
    <name evidence="2" type="ORF">URODEC1_LOCUS47834</name>
    <name evidence="3" type="ORF">URODEC1_LOCUS91337</name>
</gene>
<protein>
    <submittedName>
        <fullName evidence="2">Uncharacterized protein</fullName>
    </submittedName>
</protein>
<feature type="region of interest" description="Disordered" evidence="1">
    <location>
        <begin position="43"/>
        <end position="62"/>
    </location>
</feature>
<organism evidence="2 4">
    <name type="scientific">Urochloa decumbens</name>
    <dbReference type="NCBI Taxonomy" id="240449"/>
    <lineage>
        <taxon>Eukaryota</taxon>
        <taxon>Viridiplantae</taxon>
        <taxon>Streptophyta</taxon>
        <taxon>Embryophyta</taxon>
        <taxon>Tracheophyta</taxon>
        <taxon>Spermatophyta</taxon>
        <taxon>Magnoliopsida</taxon>
        <taxon>Liliopsida</taxon>
        <taxon>Poales</taxon>
        <taxon>Poaceae</taxon>
        <taxon>PACMAD clade</taxon>
        <taxon>Panicoideae</taxon>
        <taxon>Panicodae</taxon>
        <taxon>Paniceae</taxon>
        <taxon>Melinidinae</taxon>
        <taxon>Urochloa</taxon>
    </lineage>
</organism>
<evidence type="ECO:0000256" key="1">
    <source>
        <dbReference type="SAM" id="MobiDB-lite"/>
    </source>
</evidence>
<dbReference type="Proteomes" id="UP001497457">
    <property type="component" value="Chromosome 35b"/>
</dbReference>
<dbReference type="AlphaFoldDB" id="A0ABC8ZTD7"/>
<sequence>MEIKRTGEDTMAFDSSFQDLEEGDDAKTVTPVEIVKFEGMSIDTSTKSGPLNTEPKAARDGSNATLRNRLDSIIREYDELHRSSEHIEELRLQALIDKLKDLTCEANDVLASIRREARKMLSRIEAGETIPQNEFVVFLKSIVAAAEGKKRGAFCQ</sequence>
<accession>A0ABC8ZTD7</accession>
<reference evidence="2 4" key="2">
    <citation type="submission" date="2024-10" db="EMBL/GenBank/DDBJ databases">
        <authorList>
            <person name="Ryan C."/>
        </authorList>
    </citation>
    <scope>NUCLEOTIDE SEQUENCE [LARGE SCALE GENOMIC DNA]</scope>
</reference>
<dbReference type="EMBL" id="OZ075112">
    <property type="protein sequence ID" value="CAL4966513.1"/>
    <property type="molecule type" value="Genomic_DNA"/>
</dbReference>
<reference evidence="4" key="1">
    <citation type="submission" date="2024-06" db="EMBL/GenBank/DDBJ databases">
        <authorList>
            <person name="Ryan C."/>
        </authorList>
    </citation>
    <scope>NUCLEOTIDE SEQUENCE [LARGE SCALE GENOMIC DNA]</scope>
</reference>
<dbReference type="EMBL" id="OZ075145">
    <property type="protein sequence ID" value="CAL5050056.1"/>
    <property type="molecule type" value="Genomic_DNA"/>
</dbReference>
<feature type="region of interest" description="Disordered" evidence="1">
    <location>
        <begin position="1"/>
        <end position="25"/>
    </location>
</feature>